<keyword evidence="7" id="KW-1185">Reference proteome</keyword>
<evidence type="ECO:0000256" key="3">
    <source>
        <dbReference type="ARBA" id="ARBA00023098"/>
    </source>
</evidence>
<evidence type="ECO:0000313" key="6">
    <source>
        <dbReference type="EMBL" id="RZT89580.1"/>
    </source>
</evidence>
<evidence type="ECO:0000256" key="2">
    <source>
        <dbReference type="ARBA" id="ARBA00022963"/>
    </source>
</evidence>
<protein>
    <submittedName>
        <fullName evidence="6">NTE family protein</fullName>
    </submittedName>
</protein>
<organism evidence="6 7">
    <name type="scientific">Azospira oryzae</name>
    <dbReference type="NCBI Taxonomy" id="146939"/>
    <lineage>
        <taxon>Bacteria</taxon>
        <taxon>Pseudomonadati</taxon>
        <taxon>Pseudomonadota</taxon>
        <taxon>Betaproteobacteria</taxon>
        <taxon>Rhodocyclales</taxon>
        <taxon>Rhodocyclaceae</taxon>
        <taxon>Azospira</taxon>
    </lineage>
</organism>
<dbReference type="Pfam" id="PF01734">
    <property type="entry name" value="Patatin"/>
    <property type="match status" value="1"/>
</dbReference>
<feature type="active site" description="Nucleophile" evidence="4">
    <location>
        <position position="51"/>
    </location>
</feature>
<feature type="short sequence motif" description="GXGXXG" evidence="4">
    <location>
        <begin position="21"/>
        <end position="26"/>
    </location>
</feature>
<evidence type="ECO:0000256" key="1">
    <source>
        <dbReference type="ARBA" id="ARBA00022801"/>
    </source>
</evidence>
<dbReference type="EMBL" id="SHKM01000001">
    <property type="protein sequence ID" value="RZT89580.1"/>
    <property type="molecule type" value="Genomic_DNA"/>
</dbReference>
<keyword evidence="2 4" id="KW-0442">Lipid degradation</keyword>
<feature type="short sequence motif" description="GXSXG" evidence="4">
    <location>
        <begin position="49"/>
        <end position="53"/>
    </location>
</feature>
<accession>A0ABY0IQ42</accession>
<proteinExistence type="predicted"/>
<dbReference type="Proteomes" id="UP000292136">
    <property type="component" value="Unassembled WGS sequence"/>
</dbReference>
<dbReference type="Gene3D" id="3.40.1090.10">
    <property type="entry name" value="Cytosolic phospholipase A2 catalytic domain"/>
    <property type="match status" value="2"/>
</dbReference>
<sequence length="346" mass="37794">MAVQQTAAGSTGLALNLALQGGGAHGAYSWGVLDCLLADGRYGFDGISGTSAGAMNALVLADGLMKGGPQWARLALEEFWQAIADSVPLDLSMPVQGGEGLALMPATRMMLNWTQYLSPYQLNPLNFNPLRQLLKERVDFEGLRRHSPVRLFLAATNANTGKLRLFRNAELSVEAALASACLPMIHHAVEIDGEPYWDGGYSANPAVFPLFYECDSPEILLVLLAPPTYGEVPTTVEEIRARAMELAFNTSVLREMLLFANVIDFSARLGLEAGGLEKRILQTHFHLIEAADLLHQFGSETKVAADWPFLLKLHDLGYAAAEDWLRAHSGDIGVRNSFDLARRFRL</sequence>
<feature type="active site" description="Proton acceptor" evidence="4">
    <location>
        <position position="198"/>
    </location>
</feature>
<reference evidence="6 7" key="1">
    <citation type="submission" date="2019-02" db="EMBL/GenBank/DDBJ databases">
        <title>Genomic Encyclopedia of Type Strains, Phase IV (KMG-IV): sequencing the most valuable type-strain genomes for metagenomic binning, comparative biology and taxonomic classification.</title>
        <authorList>
            <person name="Goeker M."/>
        </authorList>
    </citation>
    <scope>NUCLEOTIDE SEQUENCE [LARGE SCALE GENOMIC DNA]</scope>
    <source>
        <strain evidence="6 7">DSM 21223</strain>
    </source>
</reference>
<dbReference type="PROSITE" id="PS51635">
    <property type="entry name" value="PNPLA"/>
    <property type="match status" value="1"/>
</dbReference>
<dbReference type="SUPFAM" id="SSF52151">
    <property type="entry name" value="FabD/lysophospholipase-like"/>
    <property type="match status" value="1"/>
</dbReference>
<dbReference type="PANTHER" id="PTHR14226">
    <property type="entry name" value="NEUROPATHY TARGET ESTERASE/SWISS CHEESE D.MELANOGASTER"/>
    <property type="match status" value="1"/>
</dbReference>
<dbReference type="PANTHER" id="PTHR14226:SF78">
    <property type="entry name" value="SLR0060 PROTEIN"/>
    <property type="match status" value="1"/>
</dbReference>
<name>A0ABY0IQ42_9RHOO</name>
<keyword evidence="1 4" id="KW-0378">Hydrolase</keyword>
<evidence type="ECO:0000313" key="7">
    <source>
        <dbReference type="Proteomes" id="UP000292136"/>
    </source>
</evidence>
<feature type="short sequence motif" description="DGA/G" evidence="4">
    <location>
        <begin position="198"/>
        <end position="200"/>
    </location>
</feature>
<evidence type="ECO:0000256" key="4">
    <source>
        <dbReference type="PROSITE-ProRule" id="PRU01161"/>
    </source>
</evidence>
<dbReference type="InterPro" id="IPR050301">
    <property type="entry name" value="NTE"/>
</dbReference>
<dbReference type="RefSeq" id="WP_130458307.1">
    <property type="nucleotide sequence ID" value="NZ_SHKM01000001.1"/>
</dbReference>
<feature type="domain" description="PNPLA" evidence="5">
    <location>
        <begin position="17"/>
        <end position="211"/>
    </location>
</feature>
<dbReference type="InterPro" id="IPR016035">
    <property type="entry name" value="Acyl_Trfase/lysoPLipase"/>
</dbReference>
<gene>
    <name evidence="6" type="ORF">EV678_0370</name>
</gene>
<keyword evidence="3 4" id="KW-0443">Lipid metabolism</keyword>
<dbReference type="InterPro" id="IPR002641">
    <property type="entry name" value="PNPLA_dom"/>
</dbReference>
<comment type="caution">
    <text evidence="6">The sequence shown here is derived from an EMBL/GenBank/DDBJ whole genome shotgun (WGS) entry which is preliminary data.</text>
</comment>
<evidence type="ECO:0000259" key="5">
    <source>
        <dbReference type="PROSITE" id="PS51635"/>
    </source>
</evidence>